<feature type="coiled-coil region" evidence="1">
    <location>
        <begin position="460"/>
        <end position="501"/>
    </location>
</feature>
<sequence length="1221" mass="143865">MRYLNKIIFINSARIQYAEIQIDGNVHFIGTQGVGKSTALRALLFFYNADKTKLGISKEKKSFDEYYFPYVNSYIIYEVVVDDASYCVLAFRSQGRVCFRFLGTGYKKEYFISPEGKAYEEWDQIRDALGSFVYKSRRIETYEEYRDIIFGNGRGLLPEFRKFAITESRQYQNIPRTIQNVFLNSKLDAEFIKQTIIMSLNEEDVRIDLGQYAHHLRRFDEEVTDISKWFRKNKNGEVTVRRQADRVIELYREMHYLEQQARTLAGELNYAFRTAREVLPSLQKQKEELLKEVAKEKRQLEELSGKFQSERDRLLGVVKVQNENLKTARERKERYESQDIHHVRERVNAESEAVLHKQMLEEQLTMLTARFDDINSQYKLLKEQAASAFERFRNGKNAELNTLHLRAIERKEAIRKEFDKILKEVREQEVGKLTLLREQTEKKKEGIYQLKMEREKCLHRTLYEEELQACRTERAALEKENHEHRLKQKEAEQQMELVRRRWELDQTACEQQFTARQKDIEQQITLAKERVAEIDRLLDNRQGSFYEWLSQNCQGWEDTIGKVVDEKQVLFSKELKPQSVPDAGQASFYGIKLDLSAIRKEVKSVQEYAADQEIAGKEVSEWQQQLEKLGEEKEKELALIRKRHQTTLSTCKEDVAQSTYCMEQNDKRIRLLKADEIRWEQKAGEEKRVLLEQLDKQLAEATRSLQGTVAELEQFNHLLETRVRQKEKERNQRMQEEDALIRNKQEEIHLSIASEKQKTDELLATMDKDLLHELSGKGVDTERITALRNEVARTEQELVFIDQHRRLVYDYEKDKREFFDRMDEFRNEKQLAEKELEGEKEKFRLKEEELNLKVTGLNKQLAETNTRLKHLDEDIRETENFKTLNICPPVLQTGVETENAKRCKKVIEELTQNHYRQIEQEKDFREAVGRFSGNFSEQNTFNFRTRLTKREEFMTFAADLKEFIDNDKIIDFERRSNEAYTDLIHRIGKETTDMLSKEGLIRKTISDINSDFVERNFAGVIKSIALQIVPSGNRIMQHFVTIKEFCGRNQPGGPGMFSLFGQEDFVERNRQAVSLLQSLVKELALNKEKELTLSDTFELQFRIVENDNDSGWVEKLANVGSDGTDILVKAMINIMLLNVFKEKASHQFNDFKLHCMMDEIGKLHPNNIKGILDFANNRNIILVNSSPTSYRASDYKYTYILNKDKRNITSVTRLIKQEVRE</sequence>
<feature type="coiled-coil region" evidence="1">
    <location>
        <begin position="815"/>
        <end position="874"/>
    </location>
</feature>
<dbReference type="Proteomes" id="UP000020773">
    <property type="component" value="Unassembled WGS sequence"/>
</dbReference>
<evidence type="ECO:0000313" key="2">
    <source>
        <dbReference type="EMBL" id="EXY89874.1"/>
    </source>
</evidence>
<evidence type="ECO:0000313" key="3">
    <source>
        <dbReference type="Proteomes" id="UP000020773"/>
    </source>
</evidence>
<dbReference type="EMBL" id="JGDB01000220">
    <property type="protein sequence ID" value="EXY89874.1"/>
    <property type="molecule type" value="Genomic_DNA"/>
</dbReference>
<dbReference type="RefSeq" id="WP_032578766.1">
    <property type="nucleotide sequence ID" value="NZ_JGDB01000220.1"/>
</dbReference>
<name>A0A015TZP9_BACFG</name>
<comment type="caution">
    <text evidence="2">The sequence shown here is derived from an EMBL/GenBank/DDBJ whole genome shotgun (WGS) entry which is preliminary data.</text>
</comment>
<evidence type="ECO:0008006" key="4">
    <source>
        <dbReference type="Google" id="ProtNLM"/>
    </source>
</evidence>
<feature type="coiled-coil region" evidence="1">
    <location>
        <begin position="272"/>
        <end position="377"/>
    </location>
</feature>
<proteinExistence type="predicted"/>
<dbReference type="AlphaFoldDB" id="A0A015TZP9"/>
<evidence type="ECO:0000256" key="1">
    <source>
        <dbReference type="SAM" id="Coils"/>
    </source>
</evidence>
<protein>
    <recommendedName>
        <fullName evidence="4">ATP-binding protein</fullName>
    </recommendedName>
</protein>
<gene>
    <name evidence="2" type="ORF">M125_3431</name>
</gene>
<feature type="coiled-coil region" evidence="1">
    <location>
        <begin position="612"/>
        <end position="643"/>
    </location>
</feature>
<feature type="coiled-coil region" evidence="1">
    <location>
        <begin position="691"/>
        <end position="729"/>
    </location>
</feature>
<organism evidence="2 3">
    <name type="scientific">Bacteroides fragilis str. 3998T(B)3</name>
    <dbReference type="NCBI Taxonomy" id="1339316"/>
    <lineage>
        <taxon>Bacteria</taxon>
        <taxon>Pseudomonadati</taxon>
        <taxon>Bacteroidota</taxon>
        <taxon>Bacteroidia</taxon>
        <taxon>Bacteroidales</taxon>
        <taxon>Bacteroidaceae</taxon>
        <taxon>Bacteroides</taxon>
    </lineage>
</organism>
<reference evidence="2 3" key="1">
    <citation type="submission" date="2014-02" db="EMBL/GenBank/DDBJ databases">
        <authorList>
            <person name="Sears C."/>
            <person name="Carroll K."/>
            <person name="Sack B.R."/>
            <person name="Qadri F."/>
            <person name="Myers L.L."/>
            <person name="Chung G.-T."/>
            <person name="Escheverria P."/>
            <person name="Fraser C.M."/>
            <person name="Sadzewicz L."/>
            <person name="Shefchek K.A."/>
            <person name="Tallon L."/>
            <person name="Das S.P."/>
            <person name="Daugherty S."/>
            <person name="Mongodin E.F."/>
        </authorList>
    </citation>
    <scope>NUCLEOTIDE SEQUENCE [LARGE SCALE GENOMIC DNA]</scope>
    <source>
        <strain evidence="3">3998T(B)3</strain>
    </source>
</reference>
<keyword evidence="1" id="KW-0175">Coiled coil</keyword>
<dbReference type="InterPro" id="IPR021979">
    <property type="entry name" value="DUF3584"/>
</dbReference>
<dbReference type="PATRIC" id="fig|1339316.3.peg.3248"/>
<dbReference type="Pfam" id="PF12128">
    <property type="entry name" value="DUF3584"/>
    <property type="match status" value="1"/>
</dbReference>
<accession>A0A015TZP9</accession>